<keyword evidence="3" id="KW-1185">Reference proteome</keyword>
<organism evidence="2 3">
    <name type="scientific">Basidiobolus ranarum</name>
    <dbReference type="NCBI Taxonomy" id="34480"/>
    <lineage>
        <taxon>Eukaryota</taxon>
        <taxon>Fungi</taxon>
        <taxon>Fungi incertae sedis</taxon>
        <taxon>Zoopagomycota</taxon>
        <taxon>Entomophthoromycotina</taxon>
        <taxon>Basidiobolomycetes</taxon>
        <taxon>Basidiobolales</taxon>
        <taxon>Basidiobolaceae</taxon>
        <taxon>Basidiobolus</taxon>
    </lineage>
</organism>
<evidence type="ECO:0000256" key="1">
    <source>
        <dbReference type="SAM" id="SignalP"/>
    </source>
</evidence>
<evidence type="ECO:0000313" key="3">
    <source>
        <dbReference type="Proteomes" id="UP001479436"/>
    </source>
</evidence>
<protein>
    <submittedName>
        <fullName evidence="2">Uncharacterized protein</fullName>
    </submittedName>
</protein>
<accession>A0ABR2X2D1</accession>
<dbReference type="EMBL" id="JASJQH010000046">
    <property type="protein sequence ID" value="KAK9767898.1"/>
    <property type="molecule type" value="Genomic_DNA"/>
</dbReference>
<evidence type="ECO:0000313" key="2">
    <source>
        <dbReference type="EMBL" id="KAK9767898.1"/>
    </source>
</evidence>
<sequence length="175" mass="19002">MFGKSFFTVTAFLLAAALSIAKPISVGNPDINHLTTINSTTSFCLFLPPKPGMEIGSHEHDAVVFCTRPNPVAPKAKLLPKNFIKTAHFKKTQDWVQITGRMNPSAYQLSRKDGGGQYDNRGAPAQSGCAGYTFFVSLIEPDTGKYCIRCCNKKNDCDMGLSTEGCSVVIPGNYK</sequence>
<name>A0ABR2X2D1_9FUNG</name>
<feature type="signal peptide" evidence="1">
    <location>
        <begin position="1"/>
        <end position="21"/>
    </location>
</feature>
<keyword evidence="1" id="KW-0732">Signal</keyword>
<reference evidence="2 3" key="1">
    <citation type="submission" date="2023-04" db="EMBL/GenBank/DDBJ databases">
        <title>Genome of Basidiobolus ranarum AG-B5.</title>
        <authorList>
            <person name="Stajich J.E."/>
            <person name="Carter-House D."/>
            <person name="Gryganskyi A."/>
        </authorList>
    </citation>
    <scope>NUCLEOTIDE SEQUENCE [LARGE SCALE GENOMIC DNA]</scope>
    <source>
        <strain evidence="2 3">AG-B5</strain>
    </source>
</reference>
<feature type="chain" id="PRO_5047286149" evidence="1">
    <location>
        <begin position="22"/>
        <end position="175"/>
    </location>
</feature>
<dbReference type="Proteomes" id="UP001479436">
    <property type="component" value="Unassembled WGS sequence"/>
</dbReference>
<proteinExistence type="predicted"/>
<gene>
    <name evidence="2" type="ORF">K7432_001878</name>
</gene>
<comment type="caution">
    <text evidence="2">The sequence shown here is derived from an EMBL/GenBank/DDBJ whole genome shotgun (WGS) entry which is preliminary data.</text>
</comment>